<dbReference type="Proteomes" id="UP000253769">
    <property type="component" value="Unassembled WGS sequence"/>
</dbReference>
<dbReference type="InterPro" id="IPR023828">
    <property type="entry name" value="Peptidase_S8_Ser-AS"/>
</dbReference>
<keyword evidence="11" id="KW-1185">Reference proteome</keyword>
<comment type="similarity">
    <text evidence="1 5 6">Belongs to the peptidase S8 family.</text>
</comment>
<evidence type="ECO:0000256" key="5">
    <source>
        <dbReference type="PROSITE-ProRule" id="PRU01240"/>
    </source>
</evidence>
<accession>A0A369WYG9</accession>
<keyword evidence="3 5" id="KW-0378">Hydrolase</keyword>
<evidence type="ECO:0000256" key="2">
    <source>
        <dbReference type="ARBA" id="ARBA00022670"/>
    </source>
</evidence>
<dbReference type="Gene3D" id="3.40.50.200">
    <property type="entry name" value="Peptidase S8/S53 domain"/>
    <property type="match status" value="1"/>
</dbReference>
<keyword evidence="8" id="KW-0732">Signal</keyword>
<feature type="active site" description="Charge relay system" evidence="5">
    <location>
        <position position="323"/>
    </location>
</feature>
<feature type="chain" id="PRO_5016703258" description="Peptidase S8/S53 domain-containing protein" evidence="8">
    <location>
        <begin position="23"/>
        <end position="485"/>
    </location>
</feature>
<dbReference type="PROSITE" id="PS00136">
    <property type="entry name" value="SUBTILASE_ASP"/>
    <property type="match status" value="1"/>
</dbReference>
<feature type="domain" description="Peptidase S8/S53" evidence="9">
    <location>
        <begin position="85"/>
        <end position="371"/>
    </location>
</feature>
<evidence type="ECO:0000256" key="7">
    <source>
        <dbReference type="SAM" id="MobiDB-lite"/>
    </source>
</evidence>
<name>A0A369WYG9_9GAMM</name>
<evidence type="ECO:0000256" key="6">
    <source>
        <dbReference type="RuleBase" id="RU003355"/>
    </source>
</evidence>
<dbReference type="InterPro" id="IPR023827">
    <property type="entry name" value="Peptidase_S8_Asp-AS"/>
</dbReference>
<proteinExistence type="inferred from homology"/>
<feature type="compositionally biased region" description="Basic and acidic residues" evidence="7">
    <location>
        <begin position="465"/>
        <end position="475"/>
    </location>
</feature>
<sequence>MNGLSSALLLTLLLSISGHSSAQQPLQLSGSGGGAGDGALPLNDPLLSTRGSWNQRYADQWNLIQIGLVSPLGIPVAAFPQQLQSVTVALIDSGVDYRHPDLPLQQLWRNPDEQDNGRDDDGNGLIDDLIGWNFVGRNNTPWDDHGHGTHIAGIIAAGRNNNVGITGIAPNARLMVLKVVDAGGHANGSHIAGAVRYAVDKGARLIHLSLGGQQPTVAEMDALNYALERDVLVITAAGNQASADASRGYDQLPSVLVVGAATPEGQRARFSDWGPALDLLAPGVNVLSLRAKGSDFLRRNGAPGYQPASAVVSQQYYRATGTSFAAPHVTAVAALLLGRDPQLSSAQLQRILLHSARDLGPTGTDQNHGYGMLDAAAALRASPEYFVEAHLLRAELDAANQLLLVGTADADRFLRAQIDYALGEPPQQWKPLLPIAQPLRDQPLISLDPTTLPEGELMTLRLVTEHQDGSRRESRLQLQLPGEAQ</sequence>
<dbReference type="PANTHER" id="PTHR43399:SF4">
    <property type="entry name" value="CELL WALL-ASSOCIATED PROTEASE"/>
    <property type="match status" value="1"/>
</dbReference>
<organism evidence="10 11">
    <name type="scientific">Motiliproteus coralliicola</name>
    <dbReference type="NCBI Taxonomy" id="2283196"/>
    <lineage>
        <taxon>Bacteria</taxon>
        <taxon>Pseudomonadati</taxon>
        <taxon>Pseudomonadota</taxon>
        <taxon>Gammaproteobacteria</taxon>
        <taxon>Oceanospirillales</taxon>
        <taxon>Oceanospirillaceae</taxon>
        <taxon>Motiliproteus</taxon>
    </lineage>
</organism>
<evidence type="ECO:0000256" key="3">
    <source>
        <dbReference type="ARBA" id="ARBA00022801"/>
    </source>
</evidence>
<dbReference type="PROSITE" id="PS00137">
    <property type="entry name" value="SUBTILASE_HIS"/>
    <property type="match status" value="1"/>
</dbReference>
<dbReference type="Pfam" id="PF00082">
    <property type="entry name" value="Peptidase_S8"/>
    <property type="match status" value="1"/>
</dbReference>
<feature type="active site" description="Charge relay system" evidence="5">
    <location>
        <position position="92"/>
    </location>
</feature>
<dbReference type="GO" id="GO:0004252">
    <property type="term" value="F:serine-type endopeptidase activity"/>
    <property type="evidence" value="ECO:0007669"/>
    <property type="project" value="UniProtKB-UniRule"/>
</dbReference>
<dbReference type="InterPro" id="IPR036852">
    <property type="entry name" value="Peptidase_S8/S53_dom_sf"/>
</dbReference>
<reference evidence="10 11" key="1">
    <citation type="submission" date="2018-07" db="EMBL/GenBank/DDBJ databases">
        <title>Motiliproteus coralliicola sp. nov., a bacterium isolated from Coral.</title>
        <authorList>
            <person name="Wang G."/>
        </authorList>
    </citation>
    <scope>NUCLEOTIDE SEQUENCE [LARGE SCALE GENOMIC DNA]</scope>
    <source>
        <strain evidence="10 11">C34</strain>
    </source>
</reference>
<dbReference type="OrthoDB" id="9790784at2"/>
<feature type="active site" description="Charge relay system" evidence="5">
    <location>
        <position position="147"/>
    </location>
</feature>
<dbReference type="RefSeq" id="WP_114694132.1">
    <property type="nucleotide sequence ID" value="NZ_QQOH01000001.1"/>
</dbReference>
<dbReference type="InterPro" id="IPR015500">
    <property type="entry name" value="Peptidase_S8_subtilisin-rel"/>
</dbReference>
<keyword evidence="2 5" id="KW-0645">Protease</keyword>
<evidence type="ECO:0000259" key="9">
    <source>
        <dbReference type="Pfam" id="PF00082"/>
    </source>
</evidence>
<evidence type="ECO:0000256" key="8">
    <source>
        <dbReference type="SAM" id="SignalP"/>
    </source>
</evidence>
<keyword evidence="4 5" id="KW-0720">Serine protease</keyword>
<comment type="caution">
    <text evidence="10">The sequence shown here is derived from an EMBL/GenBank/DDBJ whole genome shotgun (WGS) entry which is preliminary data.</text>
</comment>
<dbReference type="PRINTS" id="PR00723">
    <property type="entry name" value="SUBTILISIN"/>
</dbReference>
<dbReference type="PROSITE" id="PS00138">
    <property type="entry name" value="SUBTILASE_SER"/>
    <property type="match status" value="1"/>
</dbReference>
<dbReference type="PANTHER" id="PTHR43399">
    <property type="entry name" value="SUBTILISIN-RELATED"/>
    <property type="match status" value="1"/>
</dbReference>
<evidence type="ECO:0000313" key="10">
    <source>
        <dbReference type="EMBL" id="RDE24545.1"/>
    </source>
</evidence>
<evidence type="ECO:0000256" key="1">
    <source>
        <dbReference type="ARBA" id="ARBA00011073"/>
    </source>
</evidence>
<dbReference type="InterPro" id="IPR034204">
    <property type="entry name" value="PfSUB1-like_cat_dom"/>
</dbReference>
<dbReference type="InterPro" id="IPR051048">
    <property type="entry name" value="Peptidase_S8/S53_subtilisin"/>
</dbReference>
<dbReference type="GO" id="GO:0006508">
    <property type="term" value="P:proteolysis"/>
    <property type="evidence" value="ECO:0007669"/>
    <property type="project" value="UniProtKB-KW"/>
</dbReference>
<dbReference type="AlphaFoldDB" id="A0A369WYG9"/>
<dbReference type="SUPFAM" id="SSF52743">
    <property type="entry name" value="Subtilisin-like"/>
    <property type="match status" value="1"/>
</dbReference>
<evidence type="ECO:0000313" key="11">
    <source>
        <dbReference type="Proteomes" id="UP000253769"/>
    </source>
</evidence>
<dbReference type="EMBL" id="QQOH01000001">
    <property type="protein sequence ID" value="RDE24545.1"/>
    <property type="molecule type" value="Genomic_DNA"/>
</dbReference>
<evidence type="ECO:0000256" key="4">
    <source>
        <dbReference type="ARBA" id="ARBA00022825"/>
    </source>
</evidence>
<dbReference type="InterPro" id="IPR000209">
    <property type="entry name" value="Peptidase_S8/S53_dom"/>
</dbReference>
<protein>
    <recommendedName>
        <fullName evidence="9">Peptidase S8/S53 domain-containing protein</fullName>
    </recommendedName>
</protein>
<dbReference type="InterPro" id="IPR022398">
    <property type="entry name" value="Peptidase_S8_His-AS"/>
</dbReference>
<gene>
    <name evidence="10" type="ORF">DV711_02860</name>
</gene>
<dbReference type="PROSITE" id="PS51892">
    <property type="entry name" value="SUBTILASE"/>
    <property type="match status" value="1"/>
</dbReference>
<feature type="region of interest" description="Disordered" evidence="7">
    <location>
        <begin position="465"/>
        <end position="485"/>
    </location>
</feature>
<feature type="signal peptide" evidence="8">
    <location>
        <begin position="1"/>
        <end position="22"/>
    </location>
</feature>
<dbReference type="CDD" id="cd07473">
    <property type="entry name" value="Peptidases_S8_Subtilisin_like"/>
    <property type="match status" value="1"/>
</dbReference>